<keyword evidence="3" id="KW-1185">Reference proteome</keyword>
<dbReference type="AlphaFoldDB" id="A0A8E2EAQ3"/>
<dbReference type="InterPro" id="IPR011008">
    <property type="entry name" value="Dimeric_a/b-barrel"/>
</dbReference>
<gene>
    <name evidence="2" type="ORF">K432DRAFT_416739</name>
</gene>
<organism evidence="2 3">
    <name type="scientific">Lepidopterella palustris CBS 459.81</name>
    <dbReference type="NCBI Taxonomy" id="1314670"/>
    <lineage>
        <taxon>Eukaryota</taxon>
        <taxon>Fungi</taxon>
        <taxon>Dikarya</taxon>
        <taxon>Ascomycota</taxon>
        <taxon>Pezizomycotina</taxon>
        <taxon>Dothideomycetes</taxon>
        <taxon>Pleosporomycetidae</taxon>
        <taxon>Mytilinidiales</taxon>
        <taxon>Argynnaceae</taxon>
        <taxon>Lepidopterella</taxon>
    </lineage>
</organism>
<dbReference type="Gene3D" id="3.30.70.100">
    <property type="match status" value="1"/>
</dbReference>
<dbReference type="EMBL" id="KV744962">
    <property type="protein sequence ID" value="OCK80378.1"/>
    <property type="molecule type" value="Genomic_DNA"/>
</dbReference>
<dbReference type="InterPro" id="IPR013097">
    <property type="entry name" value="Dabb"/>
</dbReference>
<evidence type="ECO:0000259" key="1">
    <source>
        <dbReference type="PROSITE" id="PS51502"/>
    </source>
</evidence>
<protein>
    <submittedName>
        <fullName evidence="2">Stress responsive A/B barrel domain-containing protein</fullName>
    </submittedName>
</protein>
<dbReference type="PROSITE" id="PS51502">
    <property type="entry name" value="S_R_A_B_BARREL"/>
    <property type="match status" value="1"/>
</dbReference>
<dbReference type="OrthoDB" id="3830014at2759"/>
<sequence>MSTPIVRMTLFKVPDESNIEAALAKYATLKQDALKNNSPYILSVNASKTYSDPRNQGFTICARTIFASIEDMQYYDTECAAHQGIKEALKGKVSQPGGVLMVYMDADKEKLGL</sequence>
<dbReference type="Pfam" id="PF07876">
    <property type="entry name" value="Dabb"/>
    <property type="match status" value="1"/>
</dbReference>
<proteinExistence type="predicted"/>
<dbReference type="Proteomes" id="UP000250266">
    <property type="component" value="Unassembled WGS sequence"/>
</dbReference>
<reference evidence="2 3" key="1">
    <citation type="journal article" date="2016" name="Nat. Commun.">
        <title>Ectomycorrhizal ecology is imprinted in the genome of the dominant symbiotic fungus Cenococcum geophilum.</title>
        <authorList>
            <consortium name="DOE Joint Genome Institute"/>
            <person name="Peter M."/>
            <person name="Kohler A."/>
            <person name="Ohm R.A."/>
            <person name="Kuo A."/>
            <person name="Krutzmann J."/>
            <person name="Morin E."/>
            <person name="Arend M."/>
            <person name="Barry K.W."/>
            <person name="Binder M."/>
            <person name="Choi C."/>
            <person name="Clum A."/>
            <person name="Copeland A."/>
            <person name="Grisel N."/>
            <person name="Haridas S."/>
            <person name="Kipfer T."/>
            <person name="LaButti K."/>
            <person name="Lindquist E."/>
            <person name="Lipzen A."/>
            <person name="Maire R."/>
            <person name="Meier B."/>
            <person name="Mihaltcheva S."/>
            <person name="Molinier V."/>
            <person name="Murat C."/>
            <person name="Poggeler S."/>
            <person name="Quandt C.A."/>
            <person name="Sperisen C."/>
            <person name="Tritt A."/>
            <person name="Tisserant E."/>
            <person name="Crous P.W."/>
            <person name="Henrissat B."/>
            <person name="Nehls U."/>
            <person name="Egli S."/>
            <person name="Spatafora J.W."/>
            <person name="Grigoriev I.V."/>
            <person name="Martin F.M."/>
        </authorList>
    </citation>
    <scope>NUCLEOTIDE SEQUENCE [LARGE SCALE GENOMIC DNA]</scope>
    <source>
        <strain evidence="2 3">CBS 459.81</strain>
    </source>
</reference>
<dbReference type="SUPFAM" id="SSF54909">
    <property type="entry name" value="Dimeric alpha+beta barrel"/>
    <property type="match status" value="1"/>
</dbReference>
<accession>A0A8E2EAQ3</accession>
<evidence type="ECO:0000313" key="3">
    <source>
        <dbReference type="Proteomes" id="UP000250266"/>
    </source>
</evidence>
<evidence type="ECO:0000313" key="2">
    <source>
        <dbReference type="EMBL" id="OCK80378.1"/>
    </source>
</evidence>
<name>A0A8E2EAQ3_9PEZI</name>
<dbReference type="SMART" id="SM00886">
    <property type="entry name" value="Dabb"/>
    <property type="match status" value="1"/>
</dbReference>
<feature type="domain" description="Stress-response A/B barrel" evidence="1">
    <location>
        <begin position="5"/>
        <end position="104"/>
    </location>
</feature>